<keyword evidence="3" id="KW-1185">Reference proteome</keyword>
<organism evidence="2 3">
    <name type="scientific">Gryllus longicercus</name>
    <dbReference type="NCBI Taxonomy" id="2509291"/>
    <lineage>
        <taxon>Eukaryota</taxon>
        <taxon>Metazoa</taxon>
        <taxon>Ecdysozoa</taxon>
        <taxon>Arthropoda</taxon>
        <taxon>Hexapoda</taxon>
        <taxon>Insecta</taxon>
        <taxon>Pterygota</taxon>
        <taxon>Neoptera</taxon>
        <taxon>Polyneoptera</taxon>
        <taxon>Orthoptera</taxon>
        <taxon>Ensifera</taxon>
        <taxon>Gryllidea</taxon>
        <taxon>Grylloidea</taxon>
        <taxon>Gryllidae</taxon>
        <taxon>Gryllinae</taxon>
        <taxon>Gryllus</taxon>
    </lineage>
</organism>
<protein>
    <submittedName>
        <fullName evidence="2">Uncharacterized protein</fullName>
    </submittedName>
</protein>
<evidence type="ECO:0000313" key="3">
    <source>
        <dbReference type="Proteomes" id="UP001378592"/>
    </source>
</evidence>
<dbReference type="AlphaFoldDB" id="A0AAN9VBM6"/>
<dbReference type="Proteomes" id="UP001378592">
    <property type="component" value="Unassembled WGS sequence"/>
</dbReference>
<accession>A0AAN9VBM6</accession>
<reference evidence="2 3" key="1">
    <citation type="submission" date="2024-03" db="EMBL/GenBank/DDBJ databases">
        <title>The genome assembly and annotation of the cricket Gryllus longicercus Weissman &amp; Gray.</title>
        <authorList>
            <person name="Szrajer S."/>
            <person name="Gray D."/>
            <person name="Ylla G."/>
        </authorList>
    </citation>
    <scope>NUCLEOTIDE SEQUENCE [LARGE SCALE GENOMIC DNA]</scope>
    <source>
        <strain evidence="2">DAG 2021-001</strain>
        <tissue evidence="2">Whole body minus gut</tissue>
    </source>
</reference>
<name>A0AAN9VBM6_9ORTH</name>
<sequence length="236" mass="26582">MEQTHLDEEAYDEWKKQMIMNWGSLCDAAADLAIIAHNSSLQRPYYAAPYRSIIDVAVDVACAARRCHEEEPSIAEEDKEKTLHNLAITCHEKVLWMMMVLGEVNSCLCCECEADDLFVRYCVIQKALNAPCDSFNMPPPFIIDNDKQSPPPHNSYGAEGVGKKRPPQPEEFILTVHAEVLAVLEALGHLLQDPYGEALRQRVSRVRQIIQTLRCPFENTPPAYSPVHSDSDSDEV</sequence>
<gene>
    <name evidence="2" type="ORF">R5R35_005606</name>
</gene>
<feature type="region of interest" description="Disordered" evidence="1">
    <location>
        <begin position="146"/>
        <end position="165"/>
    </location>
</feature>
<dbReference type="EMBL" id="JAZDUA010000347">
    <property type="protein sequence ID" value="KAK7794102.1"/>
    <property type="molecule type" value="Genomic_DNA"/>
</dbReference>
<proteinExistence type="predicted"/>
<comment type="caution">
    <text evidence="2">The sequence shown here is derived from an EMBL/GenBank/DDBJ whole genome shotgun (WGS) entry which is preliminary data.</text>
</comment>
<evidence type="ECO:0000256" key="1">
    <source>
        <dbReference type="SAM" id="MobiDB-lite"/>
    </source>
</evidence>
<evidence type="ECO:0000313" key="2">
    <source>
        <dbReference type="EMBL" id="KAK7794102.1"/>
    </source>
</evidence>